<evidence type="ECO:0000256" key="7">
    <source>
        <dbReference type="ARBA" id="ARBA00023244"/>
    </source>
</evidence>
<keyword evidence="9" id="KW-0963">Cytoplasm</keyword>
<dbReference type="RefSeq" id="WP_029091354.1">
    <property type="nucleotide sequence ID" value="NZ_CBCPHX010000005.1"/>
</dbReference>
<dbReference type="InterPro" id="IPR001015">
    <property type="entry name" value="Ferrochelatase"/>
</dbReference>
<gene>
    <name evidence="11" type="primary">hemH</name>
    <name evidence="9" type="synonym">cpfC</name>
    <name evidence="11" type="ORF">BTBSAS_280008</name>
</gene>
<comment type="similarity">
    <text evidence="2 9 10">Belongs to the ferrochelatase family.</text>
</comment>
<accession>A0A2X0R689</accession>
<evidence type="ECO:0000256" key="10">
    <source>
        <dbReference type="RuleBase" id="RU004185"/>
    </source>
</evidence>
<evidence type="ECO:0000256" key="2">
    <source>
        <dbReference type="ARBA" id="ARBA00007718"/>
    </source>
</evidence>
<keyword evidence="4 9" id="KW-0408">Iron</keyword>
<feature type="binding site" evidence="9">
    <location>
        <position position="262"/>
    </location>
    <ligand>
        <name>Fe(2+)</name>
        <dbReference type="ChEBI" id="CHEBI:29033"/>
    </ligand>
</feature>
<dbReference type="Pfam" id="PF00762">
    <property type="entry name" value="Ferrochelatase"/>
    <property type="match status" value="1"/>
</dbReference>
<dbReference type="GO" id="GO:0006783">
    <property type="term" value="P:heme biosynthetic process"/>
    <property type="evidence" value="ECO:0007669"/>
    <property type="project" value="UniProtKB-UniRule"/>
</dbReference>
<dbReference type="UniPathway" id="UPA00252"/>
<evidence type="ECO:0000256" key="8">
    <source>
        <dbReference type="ARBA" id="ARBA00024536"/>
    </source>
</evidence>
<feature type="binding site" evidence="9">
    <location>
        <position position="52"/>
    </location>
    <ligand>
        <name>Fe-coproporphyrin III</name>
        <dbReference type="ChEBI" id="CHEBI:68438"/>
    </ligand>
</feature>
<evidence type="ECO:0000256" key="9">
    <source>
        <dbReference type="HAMAP-Rule" id="MF_00323"/>
    </source>
</evidence>
<dbReference type="Gene3D" id="3.40.50.1400">
    <property type="match status" value="2"/>
</dbReference>
<evidence type="ECO:0000256" key="6">
    <source>
        <dbReference type="ARBA" id="ARBA00023239"/>
    </source>
</evidence>
<organism evidence="11 12">
    <name type="scientific">Brochothrix thermosphacta</name>
    <name type="common">Microbacterium thermosphactum</name>
    <dbReference type="NCBI Taxonomy" id="2756"/>
    <lineage>
        <taxon>Bacteria</taxon>
        <taxon>Bacillati</taxon>
        <taxon>Bacillota</taxon>
        <taxon>Bacilli</taxon>
        <taxon>Bacillales</taxon>
        <taxon>Listeriaceae</taxon>
        <taxon>Brochothrix</taxon>
    </lineage>
</organism>
<dbReference type="NCBIfam" id="TIGR00109">
    <property type="entry name" value="hemH"/>
    <property type="match status" value="1"/>
</dbReference>
<comment type="pathway">
    <text evidence="1 9">Porphyrin-containing compound metabolism; protoheme biosynthesis.</text>
</comment>
<dbReference type="PANTHER" id="PTHR11108:SF1">
    <property type="entry name" value="FERROCHELATASE, MITOCHONDRIAL"/>
    <property type="match status" value="1"/>
</dbReference>
<dbReference type="EC" id="4.99.1.9" evidence="9"/>
<dbReference type="CDD" id="cd03411">
    <property type="entry name" value="Ferrochelatase_N"/>
    <property type="match status" value="1"/>
</dbReference>
<feature type="binding site" evidence="9">
    <location>
        <begin position="44"/>
        <end position="45"/>
    </location>
    <ligand>
        <name>Fe-coproporphyrin III</name>
        <dbReference type="ChEBI" id="CHEBI:68438"/>
    </ligand>
</feature>
<dbReference type="SUPFAM" id="SSF53800">
    <property type="entry name" value="Chelatase"/>
    <property type="match status" value="1"/>
</dbReference>
<feature type="binding site" evidence="9">
    <location>
        <position position="123"/>
    </location>
    <ligand>
        <name>Fe-coproporphyrin III</name>
        <dbReference type="ChEBI" id="CHEBI:68438"/>
    </ligand>
</feature>
<reference evidence="12" key="1">
    <citation type="submission" date="2018-04" db="EMBL/GenBank/DDBJ databases">
        <authorList>
            <person name="Illikoud N."/>
        </authorList>
    </citation>
    <scope>NUCLEOTIDE SEQUENCE [LARGE SCALE GENOMIC DNA]</scope>
</reference>
<proteinExistence type="inferred from homology"/>
<comment type="function">
    <text evidence="9">Involved in coproporphyrin-dependent heme b biosynthesis. Catalyzes the insertion of ferrous iron into coproporphyrin III to form Fe-coproporphyrin III.</text>
</comment>
<evidence type="ECO:0000256" key="1">
    <source>
        <dbReference type="ARBA" id="ARBA00004744"/>
    </source>
</evidence>
<dbReference type="InterPro" id="IPR033644">
    <property type="entry name" value="Ferrochelatase_C"/>
</dbReference>
<dbReference type="AlphaFoldDB" id="A0A2X0R689"/>
<dbReference type="GO" id="GO:0005737">
    <property type="term" value="C:cytoplasm"/>
    <property type="evidence" value="ECO:0007669"/>
    <property type="project" value="UniProtKB-SubCell"/>
</dbReference>
<keyword evidence="6 9" id="KW-0456">Lyase</keyword>
<dbReference type="Proteomes" id="UP000270190">
    <property type="component" value="Unassembled WGS sequence"/>
</dbReference>
<keyword evidence="7 9" id="KW-0627">Porphyrin biosynthesis</keyword>
<dbReference type="PANTHER" id="PTHR11108">
    <property type="entry name" value="FERROCHELATASE"/>
    <property type="match status" value="1"/>
</dbReference>
<keyword evidence="5 9" id="KW-0350">Heme biosynthesis</keyword>
<dbReference type="CDD" id="cd00419">
    <property type="entry name" value="Ferrochelatase_C"/>
    <property type="match status" value="1"/>
</dbReference>
<dbReference type="FunFam" id="3.40.50.1400:FF:000007">
    <property type="entry name" value="Ferrochelatase"/>
    <property type="match status" value="1"/>
</dbReference>
<name>A0A2X0R689_BROTH</name>
<feature type="binding site" description="axial binding residue" evidence="9">
    <location>
        <position position="11"/>
    </location>
    <ligand>
        <name>Fe-coproporphyrin III</name>
        <dbReference type="ChEBI" id="CHEBI:68438"/>
    </ligand>
    <ligandPart>
        <name>Fe</name>
        <dbReference type="ChEBI" id="CHEBI:18248"/>
    </ligandPart>
</feature>
<comment type="subcellular location">
    <subcellularLocation>
        <location evidence="9">Cytoplasm</location>
    </subcellularLocation>
</comment>
<dbReference type="HAMAP" id="MF_00323">
    <property type="entry name" value="Ferrochelatase"/>
    <property type="match status" value="1"/>
</dbReference>
<dbReference type="GO" id="GO:0004325">
    <property type="term" value="F:ferrochelatase activity"/>
    <property type="evidence" value="ECO:0007669"/>
    <property type="project" value="UniProtKB-UniRule"/>
</dbReference>
<keyword evidence="3 9" id="KW-0479">Metal-binding</keyword>
<feature type="binding site" evidence="9">
    <location>
        <position position="28"/>
    </location>
    <ligand>
        <name>Fe-coproporphyrin III</name>
        <dbReference type="ChEBI" id="CHEBI:68438"/>
    </ligand>
</feature>
<evidence type="ECO:0000313" key="11">
    <source>
        <dbReference type="EMBL" id="SPP28661.1"/>
    </source>
</evidence>
<evidence type="ECO:0000256" key="5">
    <source>
        <dbReference type="ARBA" id="ARBA00023133"/>
    </source>
</evidence>
<evidence type="ECO:0000256" key="3">
    <source>
        <dbReference type="ARBA" id="ARBA00022723"/>
    </source>
</evidence>
<dbReference type="EMBL" id="OUNC01000021">
    <property type="protein sequence ID" value="SPP28661.1"/>
    <property type="molecule type" value="Genomic_DNA"/>
</dbReference>
<evidence type="ECO:0000313" key="12">
    <source>
        <dbReference type="Proteomes" id="UP000270190"/>
    </source>
</evidence>
<feature type="binding site" evidence="9">
    <location>
        <position position="182"/>
    </location>
    <ligand>
        <name>Fe(2+)</name>
        <dbReference type="ChEBI" id="CHEBI:29033"/>
    </ligand>
</feature>
<dbReference type="GO" id="GO:0046872">
    <property type="term" value="F:metal ion binding"/>
    <property type="evidence" value="ECO:0007669"/>
    <property type="project" value="UniProtKB-KW"/>
</dbReference>
<protein>
    <recommendedName>
        <fullName evidence="9">Coproporphyrin III ferrochelatase</fullName>
        <ecNumber evidence="9">4.99.1.9</ecNumber>
    </recommendedName>
</protein>
<sequence length="310" mass="35541">MKKIGLLVMAYGTPYKEEDILRYYTDIRHGHAPTQELYDDLAERYRDIGGISPLARITDEQAAALGSSLNSKNEDVQYQVYIGLKHIEPWIEEAVVEMENDGIKEAYGIVLAPQYSGFSTQSYHSRAQKKIDEIGSEIKLTKILRWFEEPKFLDFWANQIKALNHSFTDEQRKNAMYVFSAHSLPVKILKDGDYYPQEVKRTAELIAERAGITNFVVGWQSAGRTADEWIGPDVLDLTRELSENNYTEYIYLPVGFVAEHLEVLYDNDIECKDVVAEIGANYHRLEMPNTDPLFIEALTDIVMKARETNL</sequence>
<dbReference type="InterPro" id="IPR033659">
    <property type="entry name" value="Ferrochelatase_N"/>
</dbReference>
<comment type="catalytic activity">
    <reaction evidence="8">
        <text>Fe-coproporphyrin III + 2 H(+) = coproporphyrin III + Fe(2+)</text>
        <dbReference type="Rhea" id="RHEA:49572"/>
        <dbReference type="ChEBI" id="CHEBI:15378"/>
        <dbReference type="ChEBI" id="CHEBI:29033"/>
        <dbReference type="ChEBI" id="CHEBI:68438"/>
        <dbReference type="ChEBI" id="CHEBI:131725"/>
        <dbReference type="EC" id="4.99.1.9"/>
    </reaction>
    <physiologicalReaction direction="right-to-left" evidence="8">
        <dbReference type="Rhea" id="RHEA:49574"/>
    </physiologicalReaction>
</comment>
<evidence type="ECO:0000256" key="4">
    <source>
        <dbReference type="ARBA" id="ARBA00023004"/>
    </source>
</evidence>